<comment type="caution">
    <text evidence="2">The sequence shown here is derived from an EMBL/GenBank/DDBJ whole genome shotgun (WGS) entry which is preliminary data.</text>
</comment>
<dbReference type="AlphaFoldDB" id="A0A2H0US78"/>
<accession>A0A2H0US78</accession>
<proteinExistence type="predicted"/>
<feature type="transmembrane region" description="Helical" evidence="1">
    <location>
        <begin position="83"/>
        <end position="102"/>
    </location>
</feature>
<dbReference type="Proteomes" id="UP000231157">
    <property type="component" value="Unassembled WGS sequence"/>
</dbReference>
<feature type="transmembrane region" description="Helical" evidence="1">
    <location>
        <begin position="134"/>
        <end position="153"/>
    </location>
</feature>
<keyword evidence="1" id="KW-0472">Membrane</keyword>
<feature type="transmembrane region" description="Helical" evidence="1">
    <location>
        <begin position="22"/>
        <end position="43"/>
    </location>
</feature>
<reference evidence="3" key="1">
    <citation type="submission" date="2017-09" db="EMBL/GenBank/DDBJ databases">
        <title>Depth-based differentiation of microbial function through sediment-hosted aquifers and enrichment of novel symbionts in the deep terrestrial subsurface.</title>
        <authorList>
            <person name="Probst A.J."/>
            <person name="Ladd B."/>
            <person name="Jarett J.K."/>
            <person name="Geller-Mcgrath D.E."/>
            <person name="Sieber C.M.K."/>
            <person name="Emerson J.B."/>
            <person name="Anantharaman K."/>
            <person name="Thomas B.C."/>
            <person name="Malmstrom R."/>
            <person name="Stieglmeier M."/>
            <person name="Klingl A."/>
            <person name="Woyke T."/>
            <person name="Ryan C.M."/>
            <person name="Banfield J.F."/>
        </authorList>
    </citation>
    <scope>NUCLEOTIDE SEQUENCE [LARGE SCALE GENOMIC DNA]</scope>
</reference>
<feature type="transmembrane region" description="Helical" evidence="1">
    <location>
        <begin position="109"/>
        <end position="128"/>
    </location>
</feature>
<keyword evidence="1" id="KW-0812">Transmembrane</keyword>
<keyword evidence="1" id="KW-1133">Transmembrane helix</keyword>
<dbReference type="InterPro" id="IPR021125">
    <property type="entry name" value="DUF2127"/>
</dbReference>
<evidence type="ECO:0008006" key="4">
    <source>
        <dbReference type="Google" id="ProtNLM"/>
    </source>
</evidence>
<protein>
    <recommendedName>
        <fullName evidence="4">DUF2127 domain-containing protein</fullName>
    </recommendedName>
</protein>
<evidence type="ECO:0000313" key="2">
    <source>
        <dbReference type="EMBL" id="PIR89260.1"/>
    </source>
</evidence>
<evidence type="ECO:0000313" key="3">
    <source>
        <dbReference type="Proteomes" id="UP000231157"/>
    </source>
</evidence>
<dbReference type="Pfam" id="PF09900">
    <property type="entry name" value="DUF2127"/>
    <property type="match status" value="1"/>
</dbReference>
<dbReference type="EMBL" id="PFAZ01000002">
    <property type="protein sequence ID" value="PIR89260.1"/>
    <property type="molecule type" value="Genomic_DNA"/>
</dbReference>
<evidence type="ECO:0000256" key="1">
    <source>
        <dbReference type="SAM" id="Phobius"/>
    </source>
</evidence>
<organism evidence="2 3">
    <name type="scientific">Candidatus Harrisonbacteria bacterium CG10_big_fil_rev_8_21_14_0_10_40_38</name>
    <dbReference type="NCBI Taxonomy" id="1974583"/>
    <lineage>
        <taxon>Bacteria</taxon>
        <taxon>Candidatus Harrisoniibacteriota</taxon>
    </lineage>
</organism>
<gene>
    <name evidence="2" type="ORF">COU07_02245</name>
</gene>
<name>A0A2H0US78_9BACT</name>
<sequence length="171" mass="19890">MLACINMQAETRTFSLFFRIGMWWRVFYGSLKFSAGVALLMVASSDLPSLFKVISRGELIEDPNDLFIRSLGLLFSHVPLNSVAFIAYYLLVWGAADVFLSVNILRYKLWAYPAAFVFVGFFTLYEIFRVIHTHSLFLVFIIFVDIFILWLIWREYGILKQVKMSIENNES</sequence>